<evidence type="ECO:0000313" key="2">
    <source>
        <dbReference type="Proteomes" id="UP001177021"/>
    </source>
</evidence>
<sequence>MMPVPRSQFRAFTDSITCHNGKCCCRKLTQAPKSSHSPFLPPGLGPFHTKAVVEGRNRTRHGRTLLAKCAIDHCEFTKLLLLVEIMGFFLKDTTGLSKSSSISRACIRRASIISAGNSASTRIWRGSFRCSYPGFPLIISSYKYDQNSFTITAFTIQPIYVYN</sequence>
<reference evidence="1" key="1">
    <citation type="submission" date="2023-10" db="EMBL/GenBank/DDBJ databases">
        <authorList>
            <person name="Rodriguez Cubillos JULIANA M."/>
            <person name="De Vega J."/>
        </authorList>
    </citation>
    <scope>NUCLEOTIDE SEQUENCE</scope>
</reference>
<accession>A0ACB0J3D8</accession>
<comment type="caution">
    <text evidence="1">The sequence shown here is derived from an EMBL/GenBank/DDBJ whole genome shotgun (WGS) entry which is preliminary data.</text>
</comment>
<gene>
    <name evidence="1" type="ORF">MILVUS5_LOCUS8804</name>
</gene>
<dbReference type="EMBL" id="CASHSV030000024">
    <property type="protein sequence ID" value="CAJ2638630.1"/>
    <property type="molecule type" value="Genomic_DNA"/>
</dbReference>
<dbReference type="Proteomes" id="UP001177021">
    <property type="component" value="Unassembled WGS sequence"/>
</dbReference>
<evidence type="ECO:0000313" key="1">
    <source>
        <dbReference type="EMBL" id="CAJ2638630.1"/>
    </source>
</evidence>
<keyword evidence="2" id="KW-1185">Reference proteome</keyword>
<name>A0ACB0J3D8_TRIPR</name>
<protein>
    <submittedName>
        <fullName evidence="1">Uncharacterized protein</fullName>
    </submittedName>
</protein>
<organism evidence="1 2">
    <name type="scientific">Trifolium pratense</name>
    <name type="common">Red clover</name>
    <dbReference type="NCBI Taxonomy" id="57577"/>
    <lineage>
        <taxon>Eukaryota</taxon>
        <taxon>Viridiplantae</taxon>
        <taxon>Streptophyta</taxon>
        <taxon>Embryophyta</taxon>
        <taxon>Tracheophyta</taxon>
        <taxon>Spermatophyta</taxon>
        <taxon>Magnoliopsida</taxon>
        <taxon>eudicotyledons</taxon>
        <taxon>Gunneridae</taxon>
        <taxon>Pentapetalae</taxon>
        <taxon>rosids</taxon>
        <taxon>fabids</taxon>
        <taxon>Fabales</taxon>
        <taxon>Fabaceae</taxon>
        <taxon>Papilionoideae</taxon>
        <taxon>50 kb inversion clade</taxon>
        <taxon>NPAAA clade</taxon>
        <taxon>Hologalegina</taxon>
        <taxon>IRL clade</taxon>
        <taxon>Trifolieae</taxon>
        <taxon>Trifolium</taxon>
    </lineage>
</organism>
<proteinExistence type="predicted"/>